<dbReference type="AlphaFoldDB" id="A0A0E4FVD2"/>
<evidence type="ECO:0000256" key="6">
    <source>
        <dbReference type="SAM" id="Phobius"/>
    </source>
</evidence>
<protein>
    <submittedName>
        <fullName evidence="8">Putative dolichol monophosphate mannose synthase</fullName>
    </submittedName>
</protein>
<dbReference type="GO" id="GO:0005886">
    <property type="term" value="C:plasma membrane"/>
    <property type="evidence" value="ECO:0007669"/>
    <property type="project" value="TreeGrafter"/>
</dbReference>
<dbReference type="PANTHER" id="PTHR38459">
    <property type="entry name" value="PROPHAGE BACTOPRENOL-LINKED GLUCOSE TRANSLOCASE HOMOLOG"/>
    <property type="match status" value="1"/>
</dbReference>
<dbReference type="InterPro" id="IPR007267">
    <property type="entry name" value="GtrA_DPMS_TM"/>
</dbReference>
<dbReference type="PANTHER" id="PTHR38459:SF1">
    <property type="entry name" value="PROPHAGE BACTOPRENOL-LINKED GLUCOSE TRANSLOCASE HOMOLOG"/>
    <property type="match status" value="1"/>
</dbReference>
<dbReference type="Proteomes" id="UP000063308">
    <property type="component" value="Chromosome"/>
</dbReference>
<evidence type="ECO:0000256" key="1">
    <source>
        <dbReference type="ARBA" id="ARBA00004141"/>
    </source>
</evidence>
<evidence type="ECO:0000256" key="3">
    <source>
        <dbReference type="ARBA" id="ARBA00022692"/>
    </source>
</evidence>
<dbReference type="Pfam" id="PF04138">
    <property type="entry name" value="GtrA_DPMS_TM"/>
    <property type="match status" value="1"/>
</dbReference>
<evidence type="ECO:0000256" key="5">
    <source>
        <dbReference type="ARBA" id="ARBA00023136"/>
    </source>
</evidence>
<evidence type="ECO:0000313" key="8">
    <source>
        <dbReference type="EMBL" id="BAR54384.1"/>
    </source>
</evidence>
<evidence type="ECO:0000256" key="4">
    <source>
        <dbReference type="ARBA" id="ARBA00022989"/>
    </source>
</evidence>
<gene>
    <name evidence="8" type="ORF">NK6_1199</name>
</gene>
<feature type="transmembrane region" description="Helical" evidence="6">
    <location>
        <begin position="177"/>
        <end position="201"/>
    </location>
</feature>
<feature type="transmembrane region" description="Helical" evidence="6">
    <location>
        <begin position="110"/>
        <end position="133"/>
    </location>
</feature>
<dbReference type="EMBL" id="AP014685">
    <property type="protein sequence ID" value="BAR54384.1"/>
    <property type="molecule type" value="Genomic_DNA"/>
</dbReference>
<sequence>MSGFFVVSRQAFEASLPRLSTIGFKILVDLVASAPQPLTVLEVPYEFRTRSFGESKLDSAVVWQYLVLLADKLFGHIVPVRFVLFVAVGGLGLFVNIAALGLGLRVIGLSFLLAQSAAVLIAMTFNFTVNNFFTYRDRRLTGLRFIYGLLSFYLVCLIGAVANVGVGIYIYDASITWWLAGVAGAIVGAVWNYAVSSVFTWRK</sequence>
<reference evidence="8 9" key="1">
    <citation type="submission" date="2014-11" db="EMBL/GenBank/DDBJ databases">
        <title>Symbiosis island explosion on the genome of extra-slow-growing strains of soybean bradyrhizobia with massive insertion sequences.</title>
        <authorList>
            <person name="Iida T."/>
            <person name="Minamisawa K."/>
        </authorList>
    </citation>
    <scope>NUCLEOTIDE SEQUENCE [LARGE SCALE GENOMIC DNA]</scope>
    <source>
        <strain evidence="8 9">NK6</strain>
    </source>
</reference>
<name>A0A0E4FVD2_9BRAD</name>
<evidence type="ECO:0000259" key="7">
    <source>
        <dbReference type="Pfam" id="PF04138"/>
    </source>
</evidence>
<dbReference type="InterPro" id="IPR051401">
    <property type="entry name" value="GtrA_CellWall_Glycosyl"/>
</dbReference>
<feature type="domain" description="GtrA/DPMS transmembrane" evidence="7">
    <location>
        <begin position="85"/>
        <end position="201"/>
    </location>
</feature>
<feature type="transmembrane region" description="Helical" evidence="6">
    <location>
        <begin position="82"/>
        <end position="104"/>
    </location>
</feature>
<keyword evidence="3 6" id="KW-0812">Transmembrane</keyword>
<proteinExistence type="inferred from homology"/>
<organism evidence="8 9">
    <name type="scientific">Bradyrhizobium diazoefficiens</name>
    <dbReference type="NCBI Taxonomy" id="1355477"/>
    <lineage>
        <taxon>Bacteria</taxon>
        <taxon>Pseudomonadati</taxon>
        <taxon>Pseudomonadota</taxon>
        <taxon>Alphaproteobacteria</taxon>
        <taxon>Hyphomicrobiales</taxon>
        <taxon>Nitrobacteraceae</taxon>
        <taxon>Bradyrhizobium</taxon>
    </lineage>
</organism>
<comment type="similarity">
    <text evidence="2">Belongs to the GtrA family.</text>
</comment>
<dbReference type="GO" id="GO:0000271">
    <property type="term" value="P:polysaccharide biosynthetic process"/>
    <property type="evidence" value="ECO:0007669"/>
    <property type="project" value="InterPro"/>
</dbReference>
<evidence type="ECO:0000256" key="2">
    <source>
        <dbReference type="ARBA" id="ARBA00009399"/>
    </source>
</evidence>
<evidence type="ECO:0000313" key="9">
    <source>
        <dbReference type="Proteomes" id="UP000063308"/>
    </source>
</evidence>
<keyword evidence="5 6" id="KW-0472">Membrane</keyword>
<accession>A0A0E4FVD2</accession>
<comment type="subcellular location">
    <subcellularLocation>
        <location evidence="1">Membrane</location>
        <topology evidence="1">Multi-pass membrane protein</topology>
    </subcellularLocation>
</comment>
<feature type="transmembrane region" description="Helical" evidence="6">
    <location>
        <begin position="145"/>
        <end position="171"/>
    </location>
</feature>
<keyword evidence="4 6" id="KW-1133">Transmembrane helix</keyword>